<gene>
    <name evidence="3" type="ordered locus">GM21_2751</name>
</gene>
<protein>
    <submittedName>
        <fullName evidence="3">Peptidoglycan-binding domain 1 protein</fullName>
    </submittedName>
</protein>
<dbReference type="InterPro" id="IPR002477">
    <property type="entry name" value="Peptidoglycan-bd-like"/>
</dbReference>
<evidence type="ECO:0000256" key="1">
    <source>
        <dbReference type="SAM" id="MobiDB-lite"/>
    </source>
</evidence>
<dbReference type="HOGENOM" id="CLU_923655_0_0_7"/>
<dbReference type="EMBL" id="CP001661">
    <property type="protein sequence ID" value="ACT18787.1"/>
    <property type="molecule type" value="Genomic_DNA"/>
</dbReference>
<dbReference type="InterPro" id="IPR036366">
    <property type="entry name" value="PGBDSf"/>
</dbReference>
<sequence length="301" mass="32646">MSGIEGSVGQNGDNLERDVRQVQRLLNRFDLAPLRPLAEDGRASSLTITAIRHFQSRYVGMASPDGRIDPGGRTLKRLMQGSSERGTGESPETRKADRELRSRMVDPRVKETEVTRTVIDKLVPHLSQVRARIIAGFLSDSDQFWKVNYHWEYLLGMVDHALTLPLEAKDKQGLQNIRSGLLSCKPNPASGYTSGPVGKPEDSSSLEEISARHKQLSGLKQSFAKLVASADLKSKSAKSGKCFDLAAAPVAAPGTSKHGKGYALDIEGDNGAIKSVCNGRGATLVFDEKSHVHVEFKNGAA</sequence>
<dbReference type="InterPro" id="IPR036365">
    <property type="entry name" value="PGBD-like_sf"/>
</dbReference>
<name>C6E1D9_GEOSM</name>
<reference evidence="3" key="1">
    <citation type="submission" date="2009-07" db="EMBL/GenBank/DDBJ databases">
        <title>Complete sequence of Geobacter sp. M21.</title>
        <authorList>
            <consortium name="US DOE Joint Genome Institute"/>
            <person name="Lucas S."/>
            <person name="Copeland A."/>
            <person name="Lapidus A."/>
            <person name="Glavina del Rio T."/>
            <person name="Dalin E."/>
            <person name="Tice H."/>
            <person name="Bruce D."/>
            <person name="Goodwin L."/>
            <person name="Pitluck S."/>
            <person name="Saunders E."/>
            <person name="Brettin T."/>
            <person name="Detter J.C."/>
            <person name="Han C."/>
            <person name="Larimer F."/>
            <person name="Land M."/>
            <person name="Hauser L."/>
            <person name="Kyrpides N."/>
            <person name="Ovchinnikova G."/>
            <person name="Lovley D."/>
        </authorList>
    </citation>
    <scope>NUCLEOTIDE SEQUENCE [LARGE SCALE GENOMIC DNA]</scope>
    <source>
        <strain evidence="3">M21</strain>
    </source>
</reference>
<feature type="region of interest" description="Disordered" evidence="1">
    <location>
        <begin position="62"/>
        <end position="99"/>
    </location>
</feature>
<dbReference type="eggNOG" id="COG3409">
    <property type="taxonomic scope" value="Bacteria"/>
</dbReference>
<dbReference type="KEGG" id="gem:GM21_2751"/>
<dbReference type="STRING" id="443144.GM21_2751"/>
<dbReference type="SUPFAM" id="SSF47090">
    <property type="entry name" value="PGBD-like"/>
    <property type="match status" value="1"/>
</dbReference>
<feature type="domain" description="Peptidoglycan binding-like" evidence="2">
    <location>
        <begin position="18"/>
        <end position="70"/>
    </location>
</feature>
<dbReference type="Gene3D" id="1.10.101.10">
    <property type="entry name" value="PGBD-like superfamily/PGBD"/>
    <property type="match status" value="1"/>
</dbReference>
<organism evidence="3">
    <name type="scientific">Geobacter sp. (strain M21)</name>
    <dbReference type="NCBI Taxonomy" id="443144"/>
    <lineage>
        <taxon>Bacteria</taxon>
        <taxon>Pseudomonadati</taxon>
        <taxon>Thermodesulfobacteriota</taxon>
        <taxon>Desulfuromonadia</taxon>
        <taxon>Geobacterales</taxon>
        <taxon>Geobacteraceae</taxon>
        <taxon>Geobacter</taxon>
    </lineage>
</organism>
<dbReference type="Pfam" id="PF01471">
    <property type="entry name" value="PG_binding_1"/>
    <property type="match status" value="1"/>
</dbReference>
<dbReference type="AlphaFoldDB" id="C6E1D9"/>
<proteinExistence type="predicted"/>
<evidence type="ECO:0000313" key="3">
    <source>
        <dbReference type="EMBL" id="ACT18787.1"/>
    </source>
</evidence>
<evidence type="ECO:0000259" key="2">
    <source>
        <dbReference type="Pfam" id="PF01471"/>
    </source>
</evidence>
<accession>C6E1D9</accession>